<dbReference type="EMBL" id="DF933838">
    <property type="protein sequence ID" value="GAM41932.1"/>
    <property type="molecule type" value="Genomic_DNA"/>
</dbReference>
<organism evidence="2 3">
    <name type="scientific">Talaromyces pinophilus</name>
    <name type="common">Penicillium pinophilum</name>
    <dbReference type="NCBI Taxonomy" id="128442"/>
    <lineage>
        <taxon>Eukaryota</taxon>
        <taxon>Fungi</taxon>
        <taxon>Dikarya</taxon>
        <taxon>Ascomycota</taxon>
        <taxon>Pezizomycotina</taxon>
        <taxon>Eurotiomycetes</taxon>
        <taxon>Eurotiomycetidae</taxon>
        <taxon>Eurotiales</taxon>
        <taxon>Trichocomaceae</taxon>
        <taxon>Talaromyces</taxon>
        <taxon>Talaromyces sect. Talaromyces</taxon>
    </lineage>
</organism>
<keyword evidence="1" id="KW-0812">Transmembrane</keyword>
<proteinExistence type="predicted"/>
<keyword evidence="1" id="KW-1133">Transmembrane helix</keyword>
<reference evidence="3" key="1">
    <citation type="journal article" date="2015" name="Genome Announc.">
        <title>Draft genome sequence of Talaromyces cellulolyticus strain Y-94, a source of lignocellulosic biomass-degrading enzymes.</title>
        <authorList>
            <person name="Fujii T."/>
            <person name="Koike H."/>
            <person name="Sawayama S."/>
            <person name="Yano S."/>
            <person name="Inoue H."/>
        </authorList>
    </citation>
    <scope>NUCLEOTIDE SEQUENCE [LARGE SCALE GENOMIC DNA]</scope>
    <source>
        <strain evidence="3">Y-94</strain>
    </source>
</reference>
<accession>A0A6V8HJR0</accession>
<comment type="caution">
    <text evidence="2">The sequence shown here is derived from an EMBL/GenBank/DDBJ whole genome shotgun (WGS) entry which is preliminary data.</text>
</comment>
<dbReference type="GO" id="GO:0051285">
    <property type="term" value="C:cell cortex of cell tip"/>
    <property type="evidence" value="ECO:0007669"/>
    <property type="project" value="TreeGrafter"/>
</dbReference>
<feature type="transmembrane region" description="Helical" evidence="1">
    <location>
        <begin position="141"/>
        <end position="163"/>
    </location>
</feature>
<gene>
    <name evidence="2" type="ORF">TCE0_042f15448</name>
</gene>
<keyword evidence="1" id="KW-0472">Membrane</keyword>
<dbReference type="GO" id="GO:0005886">
    <property type="term" value="C:plasma membrane"/>
    <property type="evidence" value="ECO:0007669"/>
    <property type="project" value="InterPro"/>
</dbReference>
<dbReference type="AlphaFoldDB" id="A0A6V8HJR0"/>
<dbReference type="Pfam" id="PF06687">
    <property type="entry name" value="SUR7"/>
    <property type="match status" value="1"/>
</dbReference>
<dbReference type="Proteomes" id="UP000053095">
    <property type="component" value="Unassembled WGS sequence"/>
</dbReference>
<evidence type="ECO:0000256" key="1">
    <source>
        <dbReference type="SAM" id="Phobius"/>
    </source>
</evidence>
<evidence type="ECO:0000313" key="3">
    <source>
        <dbReference type="Proteomes" id="UP000053095"/>
    </source>
</evidence>
<name>A0A6V8HJR0_TALPI</name>
<sequence>MTLGSILAKVLSLASFVIILIVVFAGTQSGCALDDVYMILLDVTKLRTNSTLTSEGKPYAVDLGAYDFYTTHVLNYCAGFYDRHGGRNTTVCTKTTLPFGLDMSSALLQDLGLNLSVGQQAIDWPYAVISDSIWISSTSKAVSVLFILNIIIMGIVILIDGLLCSPGKYYELYTLVT</sequence>
<dbReference type="InterPro" id="IPR009571">
    <property type="entry name" value="SUR7/Rim9-like_fungi"/>
</dbReference>
<evidence type="ECO:0000313" key="2">
    <source>
        <dbReference type="EMBL" id="GAM41932.1"/>
    </source>
</evidence>
<protein>
    <submittedName>
        <fullName evidence="2">Uncharacterized protein</fullName>
    </submittedName>
</protein>
<keyword evidence="3" id="KW-1185">Reference proteome</keyword>
<dbReference type="GO" id="GO:0031505">
    <property type="term" value="P:fungal-type cell wall organization"/>
    <property type="evidence" value="ECO:0007669"/>
    <property type="project" value="TreeGrafter"/>
</dbReference>
<dbReference type="PANTHER" id="PTHR28019:SF7">
    <property type="entry name" value="SUR7 PROTEIN"/>
    <property type="match status" value="1"/>
</dbReference>
<dbReference type="InterPro" id="IPR052413">
    <property type="entry name" value="SUR7_domain"/>
</dbReference>
<dbReference type="PANTHER" id="PTHR28019">
    <property type="entry name" value="CELL MEMBRANE PROTEIN YLR413W-RELATED"/>
    <property type="match status" value="1"/>
</dbReference>